<name>W4LB98_ENTF1</name>
<sequence>MLTFNTLADAYNWYMKSDFRHVDWFPGFDEDQLVQFLYCHSNGARSGEQLVMLFLQCQGQDVTQYFDLAKRQRAGWCTSCGMVLWQTGTDVPEADDDWRWWALANEHAYGCQWVETRAHQVVVSS</sequence>
<gene>
    <name evidence="1" type="ORF">ETSY1_31100</name>
</gene>
<keyword evidence="2" id="KW-1185">Reference proteome</keyword>
<accession>W4LB98</accession>
<dbReference type="HOGENOM" id="CLU_1999734_0_0_7"/>
<evidence type="ECO:0000313" key="2">
    <source>
        <dbReference type="Proteomes" id="UP000019141"/>
    </source>
</evidence>
<dbReference type="AlphaFoldDB" id="W4LB98"/>
<dbReference type="EMBL" id="AZHW01000929">
    <property type="protein sequence ID" value="ETW95338.1"/>
    <property type="molecule type" value="Genomic_DNA"/>
</dbReference>
<reference evidence="1 2" key="1">
    <citation type="journal article" date="2014" name="Nature">
        <title>An environmental bacterial taxon with a large and distinct metabolic repertoire.</title>
        <authorList>
            <person name="Wilson M.C."/>
            <person name="Mori T."/>
            <person name="Ruckert C."/>
            <person name="Uria A.R."/>
            <person name="Helf M.J."/>
            <person name="Takada K."/>
            <person name="Gernert C."/>
            <person name="Steffens U.A."/>
            <person name="Heycke N."/>
            <person name="Schmitt S."/>
            <person name="Rinke C."/>
            <person name="Helfrich E.J."/>
            <person name="Brachmann A.O."/>
            <person name="Gurgui C."/>
            <person name="Wakimoto T."/>
            <person name="Kracht M."/>
            <person name="Crusemann M."/>
            <person name="Hentschel U."/>
            <person name="Abe I."/>
            <person name="Matsunaga S."/>
            <person name="Kalinowski J."/>
            <person name="Takeyama H."/>
            <person name="Piel J."/>
        </authorList>
    </citation>
    <scope>NUCLEOTIDE SEQUENCE [LARGE SCALE GENOMIC DNA]</scope>
    <source>
        <strain evidence="2">TSY1</strain>
    </source>
</reference>
<comment type="caution">
    <text evidence="1">The sequence shown here is derived from an EMBL/GenBank/DDBJ whole genome shotgun (WGS) entry which is preliminary data.</text>
</comment>
<dbReference type="Proteomes" id="UP000019141">
    <property type="component" value="Unassembled WGS sequence"/>
</dbReference>
<protein>
    <submittedName>
        <fullName evidence="1">Uncharacterized protein</fullName>
    </submittedName>
</protein>
<evidence type="ECO:0000313" key="1">
    <source>
        <dbReference type="EMBL" id="ETW95338.1"/>
    </source>
</evidence>
<proteinExistence type="predicted"/>
<organism evidence="1 2">
    <name type="scientific">Entotheonella factor</name>
    <dbReference type="NCBI Taxonomy" id="1429438"/>
    <lineage>
        <taxon>Bacteria</taxon>
        <taxon>Pseudomonadati</taxon>
        <taxon>Nitrospinota/Tectimicrobiota group</taxon>
        <taxon>Candidatus Tectimicrobiota</taxon>
        <taxon>Candidatus Entotheonellia</taxon>
        <taxon>Candidatus Entotheonellales</taxon>
        <taxon>Candidatus Entotheonellaceae</taxon>
        <taxon>Candidatus Entotheonella</taxon>
    </lineage>
</organism>